<protein>
    <submittedName>
        <fullName evidence="1">Uncharacterized protein</fullName>
    </submittedName>
</protein>
<keyword evidence="2" id="KW-1185">Reference proteome</keyword>
<dbReference type="Proteomes" id="UP000482800">
    <property type="component" value="Unassembled WGS sequence"/>
</dbReference>
<gene>
    <name evidence="1" type="ORF">Phou_014880</name>
</gene>
<accession>A0A6V8K4R4</accession>
<reference evidence="1 2" key="2">
    <citation type="submission" date="2020-03" db="EMBL/GenBank/DDBJ databases">
        <authorList>
            <person name="Ichikawa N."/>
            <person name="Kimura A."/>
            <person name="Kitahashi Y."/>
            <person name="Uohara A."/>
        </authorList>
    </citation>
    <scope>NUCLEOTIDE SEQUENCE [LARGE SCALE GENOMIC DNA]</scope>
    <source>
        <strain evidence="1 2">NBRC 108639</strain>
    </source>
</reference>
<reference evidence="1 2" key="1">
    <citation type="submission" date="2020-03" db="EMBL/GenBank/DDBJ databases">
        <title>Whole genome shotgun sequence of Phytohabitans houttuyneae NBRC 108639.</title>
        <authorList>
            <person name="Komaki H."/>
            <person name="Tamura T."/>
        </authorList>
    </citation>
    <scope>NUCLEOTIDE SEQUENCE [LARGE SCALE GENOMIC DNA]</scope>
    <source>
        <strain evidence="1 2">NBRC 108639</strain>
    </source>
</reference>
<evidence type="ECO:0000313" key="2">
    <source>
        <dbReference type="Proteomes" id="UP000482800"/>
    </source>
</evidence>
<organism evidence="1 2">
    <name type="scientific">Phytohabitans houttuyneae</name>
    <dbReference type="NCBI Taxonomy" id="1076126"/>
    <lineage>
        <taxon>Bacteria</taxon>
        <taxon>Bacillati</taxon>
        <taxon>Actinomycetota</taxon>
        <taxon>Actinomycetes</taxon>
        <taxon>Micromonosporales</taxon>
        <taxon>Micromonosporaceae</taxon>
    </lineage>
</organism>
<sequence>MPGTAAAAAAGGATIAKTAIARTASRDISLLPMVLPLPFTVHARPPLAGNTKVAPPSGKIRIIGFGESARRRRT</sequence>
<evidence type="ECO:0000313" key="1">
    <source>
        <dbReference type="EMBL" id="GFJ77308.1"/>
    </source>
</evidence>
<comment type="caution">
    <text evidence="1">The sequence shown here is derived from an EMBL/GenBank/DDBJ whole genome shotgun (WGS) entry which is preliminary data.</text>
</comment>
<dbReference type="EMBL" id="BLPF01000001">
    <property type="protein sequence ID" value="GFJ77308.1"/>
    <property type="molecule type" value="Genomic_DNA"/>
</dbReference>
<name>A0A6V8K4R4_9ACTN</name>
<proteinExistence type="predicted"/>
<dbReference type="AlphaFoldDB" id="A0A6V8K4R4"/>